<feature type="transmembrane region" description="Helical" evidence="1">
    <location>
        <begin position="12"/>
        <end position="36"/>
    </location>
</feature>
<accession>A0A919JW45</accession>
<keyword evidence="1" id="KW-0812">Transmembrane</keyword>
<reference evidence="2" key="1">
    <citation type="submission" date="2021-01" db="EMBL/GenBank/DDBJ databases">
        <title>Whole genome shotgun sequence of Actinoplanes rishiriensis NBRC 108556.</title>
        <authorList>
            <person name="Komaki H."/>
            <person name="Tamura T."/>
        </authorList>
    </citation>
    <scope>NUCLEOTIDE SEQUENCE</scope>
    <source>
        <strain evidence="2">NBRC 108556</strain>
    </source>
</reference>
<keyword evidence="1" id="KW-0472">Membrane</keyword>
<evidence type="ECO:0000256" key="1">
    <source>
        <dbReference type="SAM" id="Phobius"/>
    </source>
</evidence>
<gene>
    <name evidence="2" type="ORF">Ari01nite_18570</name>
</gene>
<protein>
    <submittedName>
        <fullName evidence="2">Uncharacterized protein</fullName>
    </submittedName>
</protein>
<evidence type="ECO:0000313" key="3">
    <source>
        <dbReference type="Proteomes" id="UP000636960"/>
    </source>
</evidence>
<sequence length="139" mass="14932">MTRKVTPAGVIYIKWFVFVGLMAFVSVLIGGIPVMFDGELSFVSLLGKRDILLVSVGMMISAAAELYFIRPGQDHSAMESVVLWGGLVIPAFFFVAAYGFAMPKDEPSIRIFVLSSIALTVAFVVGTVAIHLSAKGTVK</sequence>
<dbReference type="AlphaFoldDB" id="A0A919JW45"/>
<keyword evidence="3" id="KW-1185">Reference proteome</keyword>
<proteinExistence type="predicted"/>
<dbReference type="EMBL" id="BOMV01000013">
    <property type="protein sequence ID" value="GIE94392.1"/>
    <property type="molecule type" value="Genomic_DNA"/>
</dbReference>
<feature type="transmembrane region" description="Helical" evidence="1">
    <location>
        <begin position="51"/>
        <end position="69"/>
    </location>
</feature>
<evidence type="ECO:0000313" key="2">
    <source>
        <dbReference type="EMBL" id="GIE94392.1"/>
    </source>
</evidence>
<feature type="transmembrane region" description="Helical" evidence="1">
    <location>
        <begin position="112"/>
        <end position="134"/>
    </location>
</feature>
<name>A0A919JW45_9ACTN</name>
<organism evidence="2 3">
    <name type="scientific">Paractinoplanes rishiriensis</name>
    <dbReference type="NCBI Taxonomy" id="1050105"/>
    <lineage>
        <taxon>Bacteria</taxon>
        <taxon>Bacillati</taxon>
        <taxon>Actinomycetota</taxon>
        <taxon>Actinomycetes</taxon>
        <taxon>Micromonosporales</taxon>
        <taxon>Micromonosporaceae</taxon>
        <taxon>Paractinoplanes</taxon>
    </lineage>
</organism>
<feature type="transmembrane region" description="Helical" evidence="1">
    <location>
        <begin position="81"/>
        <end position="100"/>
    </location>
</feature>
<dbReference type="Proteomes" id="UP000636960">
    <property type="component" value="Unassembled WGS sequence"/>
</dbReference>
<comment type="caution">
    <text evidence="2">The sequence shown here is derived from an EMBL/GenBank/DDBJ whole genome shotgun (WGS) entry which is preliminary data.</text>
</comment>
<keyword evidence="1" id="KW-1133">Transmembrane helix</keyword>